<feature type="region of interest" description="Disordered" evidence="2">
    <location>
        <begin position="289"/>
        <end position="363"/>
    </location>
</feature>
<feature type="compositionally biased region" description="Low complexity" evidence="2">
    <location>
        <begin position="645"/>
        <end position="655"/>
    </location>
</feature>
<dbReference type="RefSeq" id="XP_024339333.1">
    <property type="nucleotide sequence ID" value="XM_024478924.1"/>
</dbReference>
<organism evidence="4 5">
    <name type="scientific">Postia placenta MAD-698-R-SB12</name>
    <dbReference type="NCBI Taxonomy" id="670580"/>
    <lineage>
        <taxon>Eukaryota</taxon>
        <taxon>Fungi</taxon>
        <taxon>Dikarya</taxon>
        <taxon>Basidiomycota</taxon>
        <taxon>Agaricomycotina</taxon>
        <taxon>Agaricomycetes</taxon>
        <taxon>Polyporales</taxon>
        <taxon>Adustoporiaceae</taxon>
        <taxon>Rhodonia</taxon>
    </lineage>
</organism>
<dbReference type="InterPro" id="IPR001356">
    <property type="entry name" value="HD"/>
</dbReference>
<dbReference type="OrthoDB" id="3257151at2759"/>
<comment type="subcellular location">
    <subcellularLocation>
        <location evidence="1">Nucleus</location>
    </subcellularLocation>
</comment>
<feature type="compositionally biased region" description="Polar residues" evidence="2">
    <location>
        <begin position="667"/>
        <end position="687"/>
    </location>
</feature>
<dbReference type="AlphaFoldDB" id="A0A1X6N1P2"/>
<dbReference type="PROSITE" id="PS50071">
    <property type="entry name" value="HOMEOBOX_2"/>
    <property type="match status" value="1"/>
</dbReference>
<accession>A0A1X6N1P2</accession>
<name>A0A1X6N1P2_9APHY</name>
<dbReference type="Proteomes" id="UP000194127">
    <property type="component" value="Unassembled WGS sequence"/>
</dbReference>
<keyword evidence="1" id="KW-0371">Homeobox</keyword>
<reference evidence="4 5" key="1">
    <citation type="submission" date="2017-04" db="EMBL/GenBank/DDBJ databases">
        <title>Genome Sequence of the Model Brown-Rot Fungus Postia placenta SB12.</title>
        <authorList>
            <consortium name="DOE Joint Genome Institute"/>
            <person name="Gaskell J."/>
            <person name="Kersten P."/>
            <person name="Larrondo L.F."/>
            <person name="Canessa P."/>
            <person name="Martinez D."/>
            <person name="Hibbett D."/>
            <person name="Schmoll M."/>
            <person name="Kubicek C.P."/>
            <person name="Martinez A.T."/>
            <person name="Yadav J."/>
            <person name="Master E."/>
            <person name="Magnuson J.K."/>
            <person name="James T."/>
            <person name="Yaver D."/>
            <person name="Berka R."/>
            <person name="Labutti K."/>
            <person name="Lipzen A."/>
            <person name="Aerts A."/>
            <person name="Barry K."/>
            <person name="Henrissat B."/>
            <person name="Blanchette R."/>
            <person name="Grigoriev I."/>
            <person name="Cullen D."/>
        </authorList>
    </citation>
    <scope>NUCLEOTIDE SEQUENCE [LARGE SCALE GENOMIC DNA]</scope>
    <source>
        <strain evidence="4 5">MAD-698-R-SB12</strain>
    </source>
</reference>
<sequence>MSDTMIHMREAIATNGYPQIWQSSYCNGYEHLSSNLALTVPMVTLSNSIRQSGPPSTDCTTRSFSPLLTNSDIFNVLVVIIYSLHLQEQPSGTRATPAADISPFGRPCLSGLSAGWGTWVLGRPPYVRQREHSPWVVVVRGGGIGDCRMLRGGAEGLSDVLVITLHVPCCTESKHRIQKKVWSMPQTRSTAAVGHGQARDIKPRVLVASVATPVSFSAFSAVHRAELKETWEIHPRIPSLASRKAWAEARGIDPGQVHAWFSRRKYRATKKGERVLDGEYDLPISLKDQKTSSCTGTKRKQAAVKRERSPTPTLDYPRRKRQRATPAADAGSSFISKSTQKNAGSQPSDPAMEASAHIPHTRAHDKKAHPLCLICSGVQLPSVSRLPSSGPVLSPPSSFYSVPELSFDFPSSDFDFDGPSTPRGLEHDNDSAIVLPIDENIDDDAYTHSSAAKNQNLDYLKQMPTAHTLSEDISSPKAVTSYLPPRQRRKRITFDDKTGPKGGYGSSGSSAPLNPSVTNFGHDVPTAPEEYSHVHAKNQTKPTADRYGARHDAACSSTTDDHGTLRNSVLGSNPTSIPAVLNAETNNTRLRESSTAQGYQSGAPNTATIKTQKISWRKLVIATATMEMTQKDNRRKTKGTQPTRAAQAGAPPTKTKAAKTKGKDNPPINTAHLQEGPSSSVHPSTSQVRAIAGEAGQGDEAVTGLCERFESLRVGPKRRRKKTSGGTAKAAVKTEPQPMPLPVATGQPVTAKKPKKGKRQQGVTQKSQAVGQGLQKAKMQVDKMRAGHKEIRKYSRLPKTAGEGQWRTKAIEPIDVSIIPAQVDRRPTTPSPTANASSNIMFRNSPFRPPRPYTYSQEALAAFNEIVWIEDGFNAMELSALVKLAAGSAQDEASSKLVTRSCGAQEGPFAPPDLSHLQGLAWRNNPAVYLYTDVDMPQEVRSLFGIEEKVAIEWIEASDRVNREVGLVV</sequence>
<gene>
    <name evidence="4" type="ORF">POSPLADRAFT_1046013</name>
</gene>
<feature type="compositionally biased region" description="Polar residues" evidence="2">
    <location>
        <begin position="761"/>
        <end position="770"/>
    </location>
</feature>
<evidence type="ECO:0000313" key="5">
    <source>
        <dbReference type="Proteomes" id="UP000194127"/>
    </source>
</evidence>
<feature type="compositionally biased region" description="Polar residues" evidence="2">
    <location>
        <begin position="831"/>
        <end position="842"/>
    </location>
</feature>
<feature type="region of interest" description="Disordered" evidence="2">
    <location>
        <begin position="713"/>
        <end position="775"/>
    </location>
</feature>
<protein>
    <recommendedName>
        <fullName evidence="3">Homeobox domain-containing protein</fullName>
    </recommendedName>
</protein>
<evidence type="ECO:0000256" key="1">
    <source>
        <dbReference type="PROSITE-ProRule" id="PRU00108"/>
    </source>
</evidence>
<dbReference type="GO" id="GO:0003677">
    <property type="term" value="F:DNA binding"/>
    <property type="evidence" value="ECO:0007669"/>
    <property type="project" value="UniProtKB-UniRule"/>
</dbReference>
<dbReference type="SUPFAM" id="SSF46689">
    <property type="entry name" value="Homeodomain-like"/>
    <property type="match status" value="1"/>
</dbReference>
<feature type="DNA-binding region" description="Homeobox" evidence="1">
    <location>
        <begin position="219"/>
        <end position="272"/>
    </location>
</feature>
<evidence type="ECO:0000259" key="3">
    <source>
        <dbReference type="PROSITE" id="PS50071"/>
    </source>
</evidence>
<dbReference type="InterPro" id="IPR009057">
    <property type="entry name" value="Homeodomain-like_sf"/>
</dbReference>
<keyword evidence="1" id="KW-0539">Nucleus</keyword>
<feature type="region of interest" description="Disordered" evidence="2">
    <location>
        <begin position="468"/>
        <end position="516"/>
    </location>
</feature>
<dbReference type="GeneID" id="36323874"/>
<evidence type="ECO:0000256" key="2">
    <source>
        <dbReference type="SAM" id="MobiDB-lite"/>
    </source>
</evidence>
<feature type="domain" description="Homeobox" evidence="3">
    <location>
        <begin position="217"/>
        <end position="271"/>
    </location>
</feature>
<dbReference type="STRING" id="670580.A0A1X6N1P2"/>
<feature type="compositionally biased region" description="Polar residues" evidence="2">
    <location>
        <begin position="333"/>
        <end position="348"/>
    </location>
</feature>
<feature type="region of interest" description="Disordered" evidence="2">
    <location>
        <begin position="625"/>
        <end position="687"/>
    </location>
</feature>
<keyword evidence="5" id="KW-1185">Reference proteome</keyword>
<keyword evidence="1" id="KW-0238">DNA-binding</keyword>
<feature type="region of interest" description="Disordered" evidence="2">
    <location>
        <begin position="824"/>
        <end position="843"/>
    </location>
</feature>
<dbReference type="EMBL" id="KZ110596">
    <property type="protein sequence ID" value="OSX62539.1"/>
    <property type="molecule type" value="Genomic_DNA"/>
</dbReference>
<evidence type="ECO:0000313" key="4">
    <source>
        <dbReference type="EMBL" id="OSX62539.1"/>
    </source>
</evidence>
<dbReference type="GO" id="GO:0005634">
    <property type="term" value="C:nucleus"/>
    <property type="evidence" value="ECO:0007669"/>
    <property type="project" value="UniProtKB-SubCell"/>
</dbReference>
<proteinExistence type="predicted"/>